<dbReference type="HOGENOM" id="CLU_351592_0_0_1"/>
<keyword evidence="3" id="KW-1185">Reference proteome</keyword>
<feature type="compositionally biased region" description="Polar residues" evidence="1">
    <location>
        <begin position="630"/>
        <end position="645"/>
    </location>
</feature>
<evidence type="ECO:0000256" key="1">
    <source>
        <dbReference type="SAM" id="MobiDB-lite"/>
    </source>
</evidence>
<feature type="region of interest" description="Disordered" evidence="1">
    <location>
        <begin position="625"/>
        <end position="800"/>
    </location>
</feature>
<reference evidence="2 3" key="1">
    <citation type="journal article" date="2012" name="Proc. Natl. Acad. Sci. U.S.A.">
        <title>Comparative genomics of Ceriporiopsis subvermispora and Phanerochaete chrysosporium provide insight into selective ligninolysis.</title>
        <authorList>
            <person name="Fernandez-Fueyo E."/>
            <person name="Ruiz-Duenas F.J."/>
            <person name="Ferreira P."/>
            <person name="Floudas D."/>
            <person name="Hibbett D.S."/>
            <person name="Canessa P."/>
            <person name="Larrondo L.F."/>
            <person name="James T.Y."/>
            <person name="Seelenfreund D."/>
            <person name="Lobos S."/>
            <person name="Polanco R."/>
            <person name="Tello M."/>
            <person name="Honda Y."/>
            <person name="Watanabe T."/>
            <person name="Watanabe T."/>
            <person name="Ryu J.S."/>
            <person name="Kubicek C.P."/>
            <person name="Schmoll M."/>
            <person name="Gaskell J."/>
            <person name="Hammel K.E."/>
            <person name="St John F.J."/>
            <person name="Vanden Wymelenberg A."/>
            <person name="Sabat G."/>
            <person name="Splinter BonDurant S."/>
            <person name="Syed K."/>
            <person name="Yadav J.S."/>
            <person name="Doddapaneni H."/>
            <person name="Subramanian V."/>
            <person name="Lavin J.L."/>
            <person name="Oguiza J.A."/>
            <person name="Perez G."/>
            <person name="Pisabarro A.G."/>
            <person name="Ramirez L."/>
            <person name="Santoyo F."/>
            <person name="Master E."/>
            <person name="Coutinho P.M."/>
            <person name="Henrissat B."/>
            <person name="Lombard V."/>
            <person name="Magnuson J.K."/>
            <person name="Kuees U."/>
            <person name="Hori C."/>
            <person name="Igarashi K."/>
            <person name="Samejima M."/>
            <person name="Held B.W."/>
            <person name="Barry K.W."/>
            <person name="LaButti K.M."/>
            <person name="Lapidus A."/>
            <person name="Lindquist E.A."/>
            <person name="Lucas S.M."/>
            <person name="Riley R."/>
            <person name="Salamov A.A."/>
            <person name="Hoffmeister D."/>
            <person name="Schwenk D."/>
            <person name="Hadar Y."/>
            <person name="Yarden O."/>
            <person name="de Vries R.P."/>
            <person name="Wiebenga A."/>
            <person name="Stenlid J."/>
            <person name="Eastwood D."/>
            <person name="Grigoriev I.V."/>
            <person name="Berka R.M."/>
            <person name="Blanchette R.A."/>
            <person name="Kersten P."/>
            <person name="Martinez A.T."/>
            <person name="Vicuna R."/>
            <person name="Cullen D."/>
        </authorList>
    </citation>
    <scope>NUCLEOTIDE SEQUENCE [LARGE SCALE GENOMIC DNA]</scope>
    <source>
        <strain evidence="2 3">B</strain>
    </source>
</reference>
<feature type="compositionally biased region" description="Acidic residues" evidence="1">
    <location>
        <begin position="468"/>
        <end position="500"/>
    </location>
</feature>
<feature type="compositionally biased region" description="Polar residues" evidence="1">
    <location>
        <begin position="736"/>
        <end position="758"/>
    </location>
</feature>
<gene>
    <name evidence="2" type="ORF">CERSUDRAFT_123138</name>
</gene>
<name>M2QNC9_CERS8</name>
<proteinExistence type="predicted"/>
<feature type="region of interest" description="Disordered" evidence="1">
    <location>
        <begin position="454"/>
        <end position="500"/>
    </location>
</feature>
<feature type="compositionally biased region" description="Basic and acidic residues" evidence="1">
    <location>
        <begin position="759"/>
        <end position="779"/>
    </location>
</feature>
<feature type="compositionally biased region" description="Polar residues" evidence="1">
    <location>
        <begin position="790"/>
        <end position="800"/>
    </location>
</feature>
<dbReference type="EMBL" id="KB445795">
    <property type="protein sequence ID" value="EMD38543.1"/>
    <property type="molecule type" value="Genomic_DNA"/>
</dbReference>
<accession>M2QNC9</accession>
<organism evidence="2 3">
    <name type="scientific">Ceriporiopsis subvermispora (strain B)</name>
    <name type="common">White-rot fungus</name>
    <name type="synonym">Gelatoporia subvermispora</name>
    <dbReference type="NCBI Taxonomy" id="914234"/>
    <lineage>
        <taxon>Eukaryota</taxon>
        <taxon>Fungi</taxon>
        <taxon>Dikarya</taxon>
        <taxon>Basidiomycota</taxon>
        <taxon>Agaricomycotina</taxon>
        <taxon>Agaricomycetes</taxon>
        <taxon>Polyporales</taxon>
        <taxon>Gelatoporiaceae</taxon>
        <taxon>Gelatoporia</taxon>
    </lineage>
</organism>
<protein>
    <submittedName>
        <fullName evidence="2">Uncharacterized protein</fullName>
    </submittedName>
</protein>
<dbReference type="AlphaFoldDB" id="M2QNC9"/>
<dbReference type="Proteomes" id="UP000016930">
    <property type="component" value="Unassembled WGS sequence"/>
</dbReference>
<dbReference type="OrthoDB" id="3215314at2759"/>
<evidence type="ECO:0000313" key="3">
    <source>
        <dbReference type="Proteomes" id="UP000016930"/>
    </source>
</evidence>
<sequence>MAAHPSSQVVRQTRDLWSSLPAFRLSLSDERMVTQLDASLNTVLQPATITQIPRSQLLVQPVDWNTLTYMSKPILLWRPKPTATSDDACTAILKYTLPAPPPSPPYEAASLQHDSRLRYVPPLAYFCIRRLLQFPDQVHVIGPARIRYRPSDSPQAYDLLRALIPSYSRTTNGVRLNLAEVDPRLWALIVQLYSNLPEELRVYTIPLSDPHVPLLQQIPQTPDFALVTVLELPSCSELNDETIVELRFLHNLCALDASRTTLSALGLRRLSKTLAFADSETAAPEIVPVERTRIGPWGLRILRLRDCFYMRGDGLISTLMMFPLLSAVDLRGTPFLVHSTGHFGVAEGPELYHPTPLTESLSYLSRMAPSAIFSHREPFILKINSLQYQEDARRARAGAAYVTDTSLWNTRTGVPSEPSLSTKRQNREFHEDVFGADLSDTFYDTERWGSCAEGLSDDEEHRAFTDQDNWDVEEEEGGDEESDLDEIDDDEYDSADESDDTTALALATEETTSHARHLAAQRFYHTTIAHSPIGVAVRNSHPDSNATHATRVSTFIRDPSMLYRPPPPWSLLGTLCAQTEDPKAKRRRTEISTLDAEVQKTDKVQNSKGGAESVKTLVGMVQRRLARETAPSQPQATFVPTSTNPFLRKRRGASETDETEGNGVPLETHDRDVGPVLHPGHSRQEEKQRYHRATSFEASKQLSKPRPFKSSTDLKVPQLPPSWTSRKAKEAHDARNSSTRIIRPFSSNRASVPTLMQKQSDDSKLRTKDHAGRGSRLHDAQIAAKGSKDLGTNRQFDWKG</sequence>
<evidence type="ECO:0000313" key="2">
    <source>
        <dbReference type="EMBL" id="EMD38543.1"/>
    </source>
</evidence>